<name>A0A343VRK8_9MYCO</name>
<evidence type="ECO:0000256" key="1">
    <source>
        <dbReference type="SAM" id="Phobius"/>
    </source>
</evidence>
<proteinExistence type="predicted"/>
<accession>A0A343VRK8</accession>
<protein>
    <submittedName>
        <fullName evidence="2">Uncharacterized protein</fullName>
    </submittedName>
</protein>
<keyword evidence="1" id="KW-1133">Transmembrane helix</keyword>
<keyword evidence="2" id="KW-0614">Plasmid</keyword>
<geneLocation type="plasmid" evidence="2">
    <name>pCBMA213_1</name>
</geneLocation>
<keyword evidence="1" id="KW-0472">Membrane</keyword>
<keyword evidence="1" id="KW-0812">Transmembrane</keyword>
<evidence type="ECO:0000313" key="2">
    <source>
        <dbReference type="EMBL" id="AVN58532.1"/>
    </source>
</evidence>
<feature type="transmembrane region" description="Helical" evidence="1">
    <location>
        <begin position="43"/>
        <end position="62"/>
    </location>
</feature>
<dbReference type="AlphaFoldDB" id="A0A343VRK8"/>
<reference evidence="2" key="1">
    <citation type="journal article" date="2018" name="Front. Microbiol.">
        <title>Beyond the Limits: tRNA Array Units in Mycobacterium Genomes.</title>
        <authorList>
            <person name="Morgado S.M."/>
            <person name="Vicente A.C."/>
        </authorList>
    </citation>
    <scope>NUCLEOTIDE SEQUENCE</scope>
    <source>
        <strain evidence="2">CBMA 213</strain>
        <plasmid evidence="2">pCBMA213_1</plasmid>
    </source>
</reference>
<gene>
    <name evidence="2" type="ORF">B5P44_p00237</name>
</gene>
<feature type="transmembrane region" description="Helical" evidence="1">
    <location>
        <begin position="100"/>
        <end position="120"/>
    </location>
</feature>
<sequence length="139" mass="15017">MDSRFGLLEDCEFPGVLRSEIGGLYPLGWEIVENDAVAQRGRAAWLLAVFATLALWLVGSYWPGMSSTWVDLNLLTAAGRPHLARLPYAYPAVGVDGHTLASLLGVLMIVAALTRCLTYMRQIHHPAPGMNDAPSGGLQ</sequence>
<organism evidence="2">
    <name type="scientific">Mycolicibacterium sp. CBMA 213</name>
    <dbReference type="NCBI Taxonomy" id="1968788"/>
    <lineage>
        <taxon>Bacteria</taxon>
        <taxon>Bacillati</taxon>
        <taxon>Actinomycetota</taxon>
        <taxon>Actinomycetes</taxon>
        <taxon>Mycobacteriales</taxon>
        <taxon>Mycobacteriaceae</taxon>
        <taxon>Mycolicibacterium</taxon>
    </lineage>
</organism>
<dbReference type="EMBL" id="MF600313">
    <property type="protein sequence ID" value="AVN58532.1"/>
    <property type="molecule type" value="Genomic_DNA"/>
</dbReference>